<gene>
    <name evidence="7" type="ORF">FF38_09880</name>
</gene>
<dbReference type="InterPro" id="IPR013604">
    <property type="entry name" value="7TM_chemorcpt"/>
</dbReference>
<evidence type="ECO:0000256" key="5">
    <source>
        <dbReference type="ARBA" id="ARBA00023136"/>
    </source>
</evidence>
<evidence type="ECO:0000256" key="6">
    <source>
        <dbReference type="SAM" id="Phobius"/>
    </source>
</evidence>
<dbReference type="GO" id="GO:0050909">
    <property type="term" value="P:sensory perception of taste"/>
    <property type="evidence" value="ECO:0007669"/>
    <property type="project" value="InterPro"/>
</dbReference>
<keyword evidence="4 6" id="KW-1133">Transmembrane helix</keyword>
<sequence length="163" mass="19140">MHQLQRNDQAINLKLHQKWRQKLNQHLNLIARDADELKSLAEELFSIYQILLLFSLLTSFLNLIYSIILLYNICELLVNSFKEMGQMVYQNGMYASLGTRDIFRRDELSLNLESLLLHIQYRELKFSVCGIFVVNNSSCMALLISVVLNLLYLIQSMFLDLYQ</sequence>
<dbReference type="GO" id="GO:0005886">
    <property type="term" value="C:plasma membrane"/>
    <property type="evidence" value="ECO:0007669"/>
    <property type="project" value="UniProtKB-SubCell"/>
</dbReference>
<comment type="subcellular location">
    <subcellularLocation>
        <location evidence="1">Cell membrane</location>
        <topology evidence="1">Multi-pass membrane protein</topology>
    </subcellularLocation>
</comment>
<organism evidence="7 8">
    <name type="scientific">Lucilia cuprina</name>
    <name type="common">Green bottle fly</name>
    <name type="synonym">Australian sheep blowfly</name>
    <dbReference type="NCBI Taxonomy" id="7375"/>
    <lineage>
        <taxon>Eukaryota</taxon>
        <taxon>Metazoa</taxon>
        <taxon>Ecdysozoa</taxon>
        <taxon>Arthropoda</taxon>
        <taxon>Hexapoda</taxon>
        <taxon>Insecta</taxon>
        <taxon>Pterygota</taxon>
        <taxon>Neoptera</taxon>
        <taxon>Endopterygota</taxon>
        <taxon>Diptera</taxon>
        <taxon>Brachycera</taxon>
        <taxon>Muscomorpha</taxon>
        <taxon>Oestroidea</taxon>
        <taxon>Calliphoridae</taxon>
        <taxon>Luciliinae</taxon>
        <taxon>Lucilia</taxon>
    </lineage>
</organism>
<evidence type="ECO:0000256" key="2">
    <source>
        <dbReference type="ARBA" id="ARBA00022475"/>
    </source>
</evidence>
<protein>
    <submittedName>
        <fullName evidence="7">Uncharacterized protein</fullName>
    </submittedName>
</protein>
<comment type="caution">
    <text evidence="7">The sequence shown here is derived from an EMBL/GenBank/DDBJ whole genome shotgun (WGS) entry which is preliminary data.</text>
</comment>
<evidence type="ECO:0000256" key="3">
    <source>
        <dbReference type="ARBA" id="ARBA00022692"/>
    </source>
</evidence>
<keyword evidence="5 6" id="KW-0472">Membrane</keyword>
<dbReference type="AlphaFoldDB" id="A0A0L0CM42"/>
<proteinExistence type="predicted"/>
<evidence type="ECO:0000313" key="8">
    <source>
        <dbReference type="Proteomes" id="UP000037069"/>
    </source>
</evidence>
<reference evidence="7 8" key="1">
    <citation type="journal article" date="2015" name="Nat. Commun.">
        <title>Lucilia cuprina genome unlocks parasitic fly biology to underpin future interventions.</title>
        <authorList>
            <person name="Anstead C.A."/>
            <person name="Korhonen P.K."/>
            <person name="Young N.D."/>
            <person name="Hall R.S."/>
            <person name="Jex A.R."/>
            <person name="Murali S.C."/>
            <person name="Hughes D.S."/>
            <person name="Lee S.F."/>
            <person name="Perry T."/>
            <person name="Stroehlein A.J."/>
            <person name="Ansell B.R."/>
            <person name="Breugelmans B."/>
            <person name="Hofmann A."/>
            <person name="Qu J."/>
            <person name="Dugan S."/>
            <person name="Lee S.L."/>
            <person name="Chao H."/>
            <person name="Dinh H."/>
            <person name="Han Y."/>
            <person name="Doddapaneni H.V."/>
            <person name="Worley K.C."/>
            <person name="Muzny D.M."/>
            <person name="Ioannidis P."/>
            <person name="Waterhouse R.M."/>
            <person name="Zdobnov E.M."/>
            <person name="James P.J."/>
            <person name="Bagnall N.H."/>
            <person name="Kotze A.C."/>
            <person name="Gibbs R.A."/>
            <person name="Richards S."/>
            <person name="Batterham P."/>
            <person name="Gasser R.B."/>
        </authorList>
    </citation>
    <scope>NUCLEOTIDE SEQUENCE [LARGE SCALE GENOMIC DNA]</scope>
    <source>
        <strain evidence="7 8">LS</strain>
        <tissue evidence="7">Full body</tissue>
    </source>
</reference>
<evidence type="ECO:0000313" key="7">
    <source>
        <dbReference type="EMBL" id="KNC33408.1"/>
    </source>
</evidence>
<keyword evidence="8" id="KW-1185">Reference proteome</keyword>
<feature type="transmembrane region" description="Helical" evidence="6">
    <location>
        <begin position="126"/>
        <end position="154"/>
    </location>
</feature>
<evidence type="ECO:0000256" key="4">
    <source>
        <dbReference type="ARBA" id="ARBA00022989"/>
    </source>
</evidence>
<feature type="transmembrane region" description="Helical" evidence="6">
    <location>
        <begin position="47"/>
        <end position="74"/>
    </location>
</feature>
<keyword evidence="3 6" id="KW-0812">Transmembrane</keyword>
<dbReference type="Proteomes" id="UP000037069">
    <property type="component" value="Unassembled WGS sequence"/>
</dbReference>
<dbReference type="OrthoDB" id="8067175at2759"/>
<dbReference type="EMBL" id="JRES01000195">
    <property type="protein sequence ID" value="KNC33408.1"/>
    <property type="molecule type" value="Genomic_DNA"/>
</dbReference>
<name>A0A0L0CM42_LUCCU</name>
<dbReference type="Pfam" id="PF08395">
    <property type="entry name" value="7tm_7"/>
    <property type="match status" value="1"/>
</dbReference>
<accession>A0A0L0CM42</accession>
<keyword evidence="2" id="KW-1003">Cell membrane</keyword>
<evidence type="ECO:0000256" key="1">
    <source>
        <dbReference type="ARBA" id="ARBA00004651"/>
    </source>
</evidence>